<organism evidence="1 2">
    <name type="scientific">Streptomyces cyanogenus</name>
    <dbReference type="NCBI Taxonomy" id="80860"/>
    <lineage>
        <taxon>Bacteria</taxon>
        <taxon>Bacillati</taxon>
        <taxon>Actinomycetota</taxon>
        <taxon>Actinomycetes</taxon>
        <taxon>Kitasatosporales</taxon>
        <taxon>Streptomycetaceae</taxon>
        <taxon>Streptomyces</taxon>
    </lineage>
</organism>
<reference evidence="1 2" key="1">
    <citation type="submission" date="2021-03" db="EMBL/GenBank/DDBJ databases">
        <title>Complete genome sequence of Streptomyces cyanogenus S136, producer of anticancer angucycline landomycin A.</title>
        <authorList>
            <person name="Hrab P."/>
            <person name="Ruckert C."/>
            <person name="Busche T."/>
            <person name="Ostash I."/>
            <person name="Kalinowski J."/>
            <person name="Fedorenko V."/>
            <person name="Yushchuk O."/>
            <person name="Ostash B."/>
        </authorList>
    </citation>
    <scope>NUCLEOTIDE SEQUENCE [LARGE SCALE GENOMIC DNA]</scope>
    <source>
        <strain evidence="1 2">S136</strain>
    </source>
</reference>
<dbReference type="Proteomes" id="UP000663908">
    <property type="component" value="Chromosome"/>
</dbReference>
<keyword evidence="2" id="KW-1185">Reference proteome</keyword>
<accession>A0ABX7U0C9</accession>
<evidence type="ECO:0000313" key="2">
    <source>
        <dbReference type="Proteomes" id="UP000663908"/>
    </source>
</evidence>
<sequence length="47" mass="4986">MGHAMTGARARGCSLVQLTSNKNREDAHRFSTGLGFAAGHEGFRPAL</sequence>
<dbReference type="EMBL" id="CP071839">
    <property type="protein sequence ID" value="QTE02483.1"/>
    <property type="molecule type" value="Genomic_DNA"/>
</dbReference>
<name>A0ABX7U0C9_STRCY</name>
<protein>
    <submittedName>
        <fullName evidence="1">Aminoalkylphosphonic acid N-acetyltransferase</fullName>
    </submittedName>
</protein>
<proteinExistence type="predicted"/>
<gene>
    <name evidence="1" type="ORF">S1361_34450</name>
</gene>
<dbReference type="Gene3D" id="3.40.630.30">
    <property type="match status" value="1"/>
</dbReference>
<evidence type="ECO:0000313" key="1">
    <source>
        <dbReference type="EMBL" id="QTE02483.1"/>
    </source>
</evidence>